<keyword evidence="4 5" id="KW-0067">ATP-binding</keyword>
<dbReference type="OrthoDB" id="319933at2"/>
<dbReference type="PROSITE" id="PS00107">
    <property type="entry name" value="PROTEIN_KINASE_ATP"/>
    <property type="match status" value="1"/>
</dbReference>
<keyword evidence="3" id="KW-0418">Kinase</keyword>
<organism evidence="9 10">
    <name type="scientific">Streptomyces xanthophaeus</name>
    <dbReference type="NCBI Taxonomy" id="67385"/>
    <lineage>
        <taxon>Bacteria</taxon>
        <taxon>Bacillati</taxon>
        <taxon>Actinomycetota</taxon>
        <taxon>Actinomycetes</taxon>
        <taxon>Kitasatosporales</taxon>
        <taxon>Streptomycetaceae</taxon>
        <taxon>Streptomyces</taxon>
    </lineage>
</organism>
<reference evidence="9" key="1">
    <citation type="submission" date="2020-09" db="EMBL/GenBank/DDBJ databases">
        <title>Whole genome shotgun sequence of Streptomyces xanthophaeus NBRC 12829.</title>
        <authorList>
            <person name="Komaki H."/>
            <person name="Tamura T."/>
        </authorList>
    </citation>
    <scope>NUCLEOTIDE SEQUENCE</scope>
    <source>
        <strain evidence="9">NBRC 12829</strain>
    </source>
</reference>
<keyword evidence="7" id="KW-0472">Membrane</keyword>
<dbReference type="PANTHER" id="PTHR43289">
    <property type="entry name" value="MITOGEN-ACTIVATED PROTEIN KINASE KINASE KINASE 20-RELATED"/>
    <property type="match status" value="1"/>
</dbReference>
<feature type="transmembrane region" description="Helical" evidence="7">
    <location>
        <begin position="366"/>
        <end position="386"/>
    </location>
</feature>
<keyword evidence="2 5" id="KW-0547">Nucleotide-binding</keyword>
<proteinExistence type="predicted"/>
<dbReference type="PANTHER" id="PTHR43289:SF34">
    <property type="entry name" value="SERINE_THREONINE-PROTEIN KINASE YBDM-RELATED"/>
    <property type="match status" value="1"/>
</dbReference>
<dbReference type="GO" id="GO:0005524">
    <property type="term" value="F:ATP binding"/>
    <property type="evidence" value="ECO:0007669"/>
    <property type="project" value="UniProtKB-UniRule"/>
</dbReference>
<dbReference type="Pfam" id="PF13360">
    <property type="entry name" value="PQQ_2"/>
    <property type="match status" value="1"/>
</dbReference>
<dbReference type="PROSITE" id="PS50011">
    <property type="entry name" value="PROTEIN_KINASE_DOM"/>
    <property type="match status" value="1"/>
</dbReference>
<dbReference type="GO" id="GO:0004674">
    <property type="term" value="F:protein serine/threonine kinase activity"/>
    <property type="evidence" value="ECO:0007669"/>
    <property type="project" value="TreeGrafter"/>
</dbReference>
<feature type="region of interest" description="Disordered" evidence="6">
    <location>
        <begin position="270"/>
        <end position="361"/>
    </location>
</feature>
<dbReference type="Gene3D" id="3.30.200.20">
    <property type="entry name" value="Phosphorylase Kinase, domain 1"/>
    <property type="match status" value="1"/>
</dbReference>
<dbReference type="RefSeq" id="WP_078904779.1">
    <property type="nucleotide sequence ID" value="NZ_BNEE01000002.1"/>
</dbReference>
<evidence type="ECO:0000259" key="8">
    <source>
        <dbReference type="PROSITE" id="PS50011"/>
    </source>
</evidence>
<feature type="binding site" evidence="5">
    <location>
        <position position="42"/>
    </location>
    <ligand>
        <name>ATP</name>
        <dbReference type="ChEBI" id="CHEBI:30616"/>
    </ligand>
</feature>
<keyword evidence="1" id="KW-0808">Transferase</keyword>
<keyword evidence="7" id="KW-1133">Transmembrane helix</keyword>
<dbReference type="EMBL" id="BNEE01000002">
    <property type="protein sequence ID" value="GHI82774.1"/>
    <property type="molecule type" value="Genomic_DNA"/>
</dbReference>
<dbReference type="AlphaFoldDB" id="A0A919LFW7"/>
<dbReference type="InterPro" id="IPR008271">
    <property type="entry name" value="Ser/Thr_kinase_AS"/>
</dbReference>
<evidence type="ECO:0000256" key="6">
    <source>
        <dbReference type="SAM" id="MobiDB-lite"/>
    </source>
</evidence>
<dbReference type="Gene3D" id="2.130.10.10">
    <property type="entry name" value="YVTN repeat-like/Quinoprotein amine dehydrogenase"/>
    <property type="match status" value="1"/>
</dbReference>
<dbReference type="InterPro" id="IPR002372">
    <property type="entry name" value="PQQ_rpt_dom"/>
</dbReference>
<feature type="compositionally biased region" description="Low complexity" evidence="6">
    <location>
        <begin position="294"/>
        <end position="310"/>
    </location>
</feature>
<dbReference type="Pfam" id="PF00069">
    <property type="entry name" value="Pkinase"/>
    <property type="match status" value="1"/>
</dbReference>
<dbReference type="SMART" id="SM00220">
    <property type="entry name" value="S_TKc"/>
    <property type="match status" value="1"/>
</dbReference>
<name>A0A919LFW7_9ACTN</name>
<dbReference type="InterPro" id="IPR015943">
    <property type="entry name" value="WD40/YVTN_repeat-like_dom_sf"/>
</dbReference>
<feature type="domain" description="Protein kinase" evidence="8">
    <location>
        <begin position="14"/>
        <end position="266"/>
    </location>
</feature>
<keyword evidence="10" id="KW-1185">Reference proteome</keyword>
<evidence type="ECO:0000313" key="9">
    <source>
        <dbReference type="EMBL" id="GHI82774.1"/>
    </source>
</evidence>
<evidence type="ECO:0000256" key="4">
    <source>
        <dbReference type="ARBA" id="ARBA00022840"/>
    </source>
</evidence>
<dbReference type="SUPFAM" id="SSF50998">
    <property type="entry name" value="Quinoprotein alcohol dehydrogenase-like"/>
    <property type="match status" value="1"/>
</dbReference>
<feature type="compositionally biased region" description="Low complexity" evidence="6">
    <location>
        <begin position="324"/>
        <end position="345"/>
    </location>
</feature>
<dbReference type="InterPro" id="IPR017441">
    <property type="entry name" value="Protein_kinase_ATP_BS"/>
</dbReference>
<accession>A0A919LFW7</accession>
<evidence type="ECO:0000256" key="3">
    <source>
        <dbReference type="ARBA" id="ARBA00022777"/>
    </source>
</evidence>
<evidence type="ECO:0000256" key="2">
    <source>
        <dbReference type="ARBA" id="ARBA00022741"/>
    </source>
</evidence>
<feature type="region of interest" description="Disordered" evidence="6">
    <location>
        <begin position="393"/>
        <end position="431"/>
    </location>
</feature>
<dbReference type="SUPFAM" id="SSF56112">
    <property type="entry name" value="Protein kinase-like (PK-like)"/>
    <property type="match status" value="1"/>
</dbReference>
<protein>
    <recommendedName>
        <fullName evidence="8">Protein kinase domain-containing protein</fullName>
    </recommendedName>
</protein>
<dbReference type="InterPro" id="IPR011047">
    <property type="entry name" value="Quinoprotein_ADH-like_sf"/>
</dbReference>
<dbReference type="Gene3D" id="2.40.128.630">
    <property type="match status" value="1"/>
</dbReference>
<dbReference type="Gene3D" id="1.10.510.10">
    <property type="entry name" value="Transferase(Phosphotransferase) domain 1"/>
    <property type="match status" value="1"/>
</dbReference>
<dbReference type="CDD" id="cd14014">
    <property type="entry name" value="STKc_PknB_like"/>
    <property type="match status" value="1"/>
</dbReference>
<evidence type="ECO:0000313" key="10">
    <source>
        <dbReference type="Proteomes" id="UP000600026"/>
    </source>
</evidence>
<gene>
    <name evidence="9" type="ORF">Sxan_01380</name>
</gene>
<dbReference type="Proteomes" id="UP000600026">
    <property type="component" value="Unassembled WGS sequence"/>
</dbReference>
<comment type="caution">
    <text evidence="9">The sequence shown here is derived from an EMBL/GenBank/DDBJ whole genome shotgun (WGS) entry which is preliminary data.</text>
</comment>
<dbReference type="PROSITE" id="PS00108">
    <property type="entry name" value="PROTEIN_KINASE_ST"/>
    <property type="match status" value="1"/>
</dbReference>
<evidence type="ECO:0000256" key="5">
    <source>
        <dbReference type="PROSITE-ProRule" id="PRU10141"/>
    </source>
</evidence>
<evidence type="ECO:0000256" key="1">
    <source>
        <dbReference type="ARBA" id="ARBA00022679"/>
    </source>
</evidence>
<keyword evidence="7" id="KW-0812">Transmembrane</keyword>
<dbReference type="InterPro" id="IPR000719">
    <property type="entry name" value="Prot_kinase_dom"/>
</dbReference>
<evidence type="ECO:0000256" key="7">
    <source>
        <dbReference type="SAM" id="Phobius"/>
    </source>
</evidence>
<dbReference type="InterPro" id="IPR011009">
    <property type="entry name" value="Kinase-like_dom_sf"/>
</dbReference>
<sequence length="823" mass="84972">MTLRDGDPRAIGGYALIARLGSGGMGTVYSGRAASGRLVAVKLVHQQFADDPEFRTRFRQEVAAARRVSGAFTAAVVDADPDAERPWMATQLVPGRTLGARVKAEGPLRGNALRVLALGLVEALRELHTTGVIHRDLKPDNVMLTDDGPRVIDFGISRAAGQQTLTSTGQILGTPPYMSPEQLSAPARVRASSDVFSLGSVLVFAATGRGPFDADSHYMTAYRVVSEAPDLGALADPLRAVVGACLAKEAGARPGPDELLAALAQIPAADWQTPLREGGDQGGDQGGRRGGDTAGPSGPDSGSWPGAGASTAEHPAEPAPEGDLASGSAGSRASGRGGLLTRRSGPPTGEVGDASAARRRRPRRRVLLAGALAVSLLAGGGVYLRFFQADDGPGEGAKAPRSSAAPSGNPDGAGRTPGGPSVTGTLAPYLATDGGSAAGSRAYADTPARRPAGWRAWNSEENKGSCAYADSSLVCTAPGPKGSTGDVLSRFDAATGEMLWGQLLEDFVEGQAPLVAPGPVAGTHTVIVLGRKGFTALDLADGAPRWKFPTKDKLLRPVLDADGSRVFAVNLSGTVTALETRYGKSLWQQSVPESEDGYPALRVAADRVYVQGRSQKPDMGFQTFVTALDGGTGKKLPFGTPEDGTRFTMPGTCETRGLTLARDESDATVFLCSKENGAGVLRGDPARRRSTDIPYAGTTLSGPAVAGGKVYLMASASEGEPAFMELDQQTGGAVWRVPLAEDCTDPERPEASNAVVVTDGLAYVRCRSTGVVIDLASHKQTGRFTVPGGVRPGPDGPPGFLVVGGVVFTPTAKGWSAVEPTPV</sequence>